<evidence type="ECO:0000313" key="4">
    <source>
        <dbReference type="Proteomes" id="UP001396334"/>
    </source>
</evidence>
<dbReference type="EMBL" id="JBBPBN010000030">
    <property type="protein sequence ID" value="KAK9005803.1"/>
    <property type="molecule type" value="Genomic_DNA"/>
</dbReference>
<evidence type="ECO:0000256" key="1">
    <source>
        <dbReference type="SAM" id="Phobius"/>
    </source>
</evidence>
<evidence type="ECO:0000313" key="3">
    <source>
        <dbReference type="EMBL" id="KAK9005803.1"/>
    </source>
</evidence>
<proteinExistence type="predicted"/>
<sequence length="185" mass="20534">MVDRMRCIPLAKSKPPDEGIIAHDSQGLIMAACTYPHSRVADAFTAKAMACERAVIFAIDLGFRSIHVEGDSLTIIKKLTSATLDKSTIIPIIRDILLLRGSLEAITFSFVGKKRNKAAHELAKLGLQYSEPMYWIESVGVCRTASITRTPPDFPQISIDMYFVVSGFAFFFGFISLLMKFQFCS</sequence>
<gene>
    <name evidence="3" type="ORF">V6N11_043223</name>
</gene>
<dbReference type="Gene3D" id="3.30.420.10">
    <property type="entry name" value="Ribonuclease H-like superfamily/Ribonuclease H"/>
    <property type="match status" value="1"/>
</dbReference>
<keyword evidence="4" id="KW-1185">Reference proteome</keyword>
<dbReference type="InterPro" id="IPR052929">
    <property type="entry name" value="RNase_H-like_EbsB-rel"/>
</dbReference>
<protein>
    <recommendedName>
        <fullName evidence="2">RNase H type-1 domain-containing protein</fullName>
    </recommendedName>
</protein>
<accession>A0ABR2QYH9</accession>
<keyword evidence="1" id="KW-1133">Transmembrane helix</keyword>
<name>A0ABR2QYH9_9ROSI</name>
<evidence type="ECO:0000259" key="2">
    <source>
        <dbReference type="Pfam" id="PF13456"/>
    </source>
</evidence>
<organism evidence="3 4">
    <name type="scientific">Hibiscus sabdariffa</name>
    <name type="common">roselle</name>
    <dbReference type="NCBI Taxonomy" id="183260"/>
    <lineage>
        <taxon>Eukaryota</taxon>
        <taxon>Viridiplantae</taxon>
        <taxon>Streptophyta</taxon>
        <taxon>Embryophyta</taxon>
        <taxon>Tracheophyta</taxon>
        <taxon>Spermatophyta</taxon>
        <taxon>Magnoliopsida</taxon>
        <taxon>eudicotyledons</taxon>
        <taxon>Gunneridae</taxon>
        <taxon>Pentapetalae</taxon>
        <taxon>rosids</taxon>
        <taxon>malvids</taxon>
        <taxon>Malvales</taxon>
        <taxon>Malvaceae</taxon>
        <taxon>Malvoideae</taxon>
        <taxon>Hibiscus</taxon>
    </lineage>
</organism>
<dbReference type="InterPro" id="IPR002156">
    <property type="entry name" value="RNaseH_domain"/>
</dbReference>
<keyword evidence="1" id="KW-0472">Membrane</keyword>
<dbReference type="PANTHER" id="PTHR47074:SF61">
    <property type="entry name" value="RNASE H TYPE-1 DOMAIN-CONTAINING PROTEIN"/>
    <property type="match status" value="1"/>
</dbReference>
<comment type="caution">
    <text evidence="3">The sequence shown here is derived from an EMBL/GenBank/DDBJ whole genome shotgun (WGS) entry which is preliminary data.</text>
</comment>
<feature type="domain" description="RNase H type-1" evidence="2">
    <location>
        <begin position="19"/>
        <end position="125"/>
    </location>
</feature>
<dbReference type="Pfam" id="PF13456">
    <property type="entry name" value="RVT_3"/>
    <property type="match status" value="1"/>
</dbReference>
<feature type="transmembrane region" description="Helical" evidence="1">
    <location>
        <begin position="161"/>
        <end position="179"/>
    </location>
</feature>
<keyword evidence="1" id="KW-0812">Transmembrane</keyword>
<dbReference type="InterPro" id="IPR044730">
    <property type="entry name" value="RNase_H-like_dom_plant"/>
</dbReference>
<dbReference type="InterPro" id="IPR036397">
    <property type="entry name" value="RNaseH_sf"/>
</dbReference>
<dbReference type="CDD" id="cd06222">
    <property type="entry name" value="RNase_H_like"/>
    <property type="match status" value="1"/>
</dbReference>
<dbReference type="PANTHER" id="PTHR47074">
    <property type="entry name" value="BNAC02G40300D PROTEIN"/>
    <property type="match status" value="1"/>
</dbReference>
<dbReference type="InterPro" id="IPR012337">
    <property type="entry name" value="RNaseH-like_sf"/>
</dbReference>
<reference evidence="3 4" key="1">
    <citation type="journal article" date="2024" name="G3 (Bethesda)">
        <title>Genome assembly of Hibiscus sabdariffa L. provides insights into metabolisms of medicinal natural products.</title>
        <authorList>
            <person name="Kim T."/>
        </authorList>
    </citation>
    <scope>NUCLEOTIDE SEQUENCE [LARGE SCALE GENOMIC DNA]</scope>
    <source>
        <strain evidence="3">TK-2024</strain>
        <tissue evidence="3">Old leaves</tissue>
    </source>
</reference>
<dbReference type="Proteomes" id="UP001396334">
    <property type="component" value="Unassembled WGS sequence"/>
</dbReference>
<dbReference type="SUPFAM" id="SSF53098">
    <property type="entry name" value="Ribonuclease H-like"/>
    <property type="match status" value="1"/>
</dbReference>